<dbReference type="Gene3D" id="1.10.245.10">
    <property type="entry name" value="SWIB/MDM2 domain"/>
    <property type="match status" value="1"/>
</dbReference>
<dbReference type="Proteomes" id="UP001385951">
    <property type="component" value="Unassembled WGS sequence"/>
</dbReference>
<dbReference type="EMBL" id="JASBNA010000094">
    <property type="protein sequence ID" value="KAK7677179.1"/>
    <property type="molecule type" value="Genomic_DNA"/>
</dbReference>
<protein>
    <recommendedName>
        <fullName evidence="2">DM2 domain-containing protein</fullName>
    </recommendedName>
</protein>
<dbReference type="SMART" id="SM00151">
    <property type="entry name" value="SWIB"/>
    <property type="match status" value="1"/>
</dbReference>
<feature type="region of interest" description="Disordered" evidence="1">
    <location>
        <begin position="1"/>
        <end position="29"/>
    </location>
</feature>
<dbReference type="AlphaFoldDB" id="A0AAW0FEG1"/>
<feature type="domain" description="DM2" evidence="2">
    <location>
        <begin position="194"/>
        <end position="271"/>
    </location>
</feature>
<organism evidence="3 4">
    <name type="scientific">Cerrena zonata</name>
    <dbReference type="NCBI Taxonomy" id="2478898"/>
    <lineage>
        <taxon>Eukaryota</taxon>
        <taxon>Fungi</taxon>
        <taxon>Dikarya</taxon>
        <taxon>Basidiomycota</taxon>
        <taxon>Agaricomycotina</taxon>
        <taxon>Agaricomycetes</taxon>
        <taxon>Polyporales</taxon>
        <taxon>Cerrenaceae</taxon>
        <taxon>Cerrena</taxon>
    </lineage>
</organism>
<accession>A0AAW0FEG1</accession>
<reference evidence="3 4" key="1">
    <citation type="submission" date="2022-09" db="EMBL/GenBank/DDBJ databases">
        <authorList>
            <person name="Palmer J.M."/>
        </authorList>
    </citation>
    <scope>NUCLEOTIDE SEQUENCE [LARGE SCALE GENOMIC DNA]</scope>
    <source>
        <strain evidence="3 4">DSM 7382</strain>
    </source>
</reference>
<name>A0AAW0FEG1_9APHY</name>
<sequence>MDGQKPPMKKRKLTDKNLPSTILSSPTHSVDSQMYQDLVQMERRLDWTMTRKRAEVQDALSRTITTTRTLRIFLSHTVSGQAWQQGETSASATPAPDGNVNPETGEGVPAWQFKIEGRLLEPPNQRAKDRVPPRKLSTFIKSMVVELDRDPAQYPDGNIVEFSRSSAPNPLDGFTIRRRGDTLTKIRVVIHLEQQPEVYKVTPELLSVIGVKEETRVGIQQAVWNYIKLENLQDKVDRKMIHADAKLKPIFGQDSIPFMEIPHRINRQLLPPDPIILYYTLNPSHAPPEKPQAYDVEVKVDDVAMRARMNHAAVAVTQDTAKELARMDDEIATLTQSLTQSHLKATFLNSFASDPQAFIQNWLESQSRDLETILANGQSEGALRMDDLRRSEYFKLPWVEEAVAIQEGMRKVAQAARAPGT</sequence>
<gene>
    <name evidence="3" type="ORF">QCA50_019888</name>
</gene>
<evidence type="ECO:0000259" key="2">
    <source>
        <dbReference type="PROSITE" id="PS51925"/>
    </source>
</evidence>
<dbReference type="Pfam" id="PF02201">
    <property type="entry name" value="SWIB"/>
    <property type="match status" value="1"/>
</dbReference>
<evidence type="ECO:0000313" key="3">
    <source>
        <dbReference type="EMBL" id="KAK7677179.1"/>
    </source>
</evidence>
<evidence type="ECO:0000313" key="4">
    <source>
        <dbReference type="Proteomes" id="UP001385951"/>
    </source>
</evidence>
<dbReference type="SUPFAM" id="SSF47592">
    <property type="entry name" value="SWIB/MDM2 domain"/>
    <property type="match status" value="1"/>
</dbReference>
<feature type="compositionally biased region" description="Polar residues" evidence="1">
    <location>
        <begin position="17"/>
        <end position="29"/>
    </location>
</feature>
<evidence type="ECO:0000256" key="1">
    <source>
        <dbReference type="SAM" id="MobiDB-lite"/>
    </source>
</evidence>
<dbReference type="PANTHER" id="PTHR13844">
    <property type="entry name" value="SWI/SNF-RELATED MATRIX-ASSOCIATED ACTIN-DEPENDENT REGULATOR OF CHROMATIN SUBFAMILY D"/>
    <property type="match status" value="1"/>
</dbReference>
<dbReference type="InterPro" id="IPR003121">
    <property type="entry name" value="SWIB_MDM2_domain"/>
</dbReference>
<dbReference type="CDD" id="cd10568">
    <property type="entry name" value="SWIB_like"/>
    <property type="match status" value="1"/>
</dbReference>
<feature type="region of interest" description="Disordered" evidence="1">
    <location>
        <begin position="81"/>
        <end position="107"/>
    </location>
</feature>
<comment type="caution">
    <text evidence="3">The sequence shown here is derived from an EMBL/GenBank/DDBJ whole genome shotgun (WGS) entry which is preliminary data.</text>
</comment>
<feature type="compositionally biased region" description="Polar residues" evidence="1">
    <location>
        <begin position="81"/>
        <end position="92"/>
    </location>
</feature>
<dbReference type="InterPro" id="IPR036885">
    <property type="entry name" value="SWIB_MDM2_dom_sf"/>
</dbReference>
<proteinExistence type="predicted"/>
<keyword evidence="4" id="KW-1185">Reference proteome</keyword>
<dbReference type="InterPro" id="IPR019835">
    <property type="entry name" value="SWIB_domain"/>
</dbReference>
<dbReference type="PROSITE" id="PS51925">
    <property type="entry name" value="SWIB_MDM2"/>
    <property type="match status" value="1"/>
</dbReference>